<dbReference type="Proteomes" id="UP000245829">
    <property type="component" value="Unassembled WGS sequence"/>
</dbReference>
<dbReference type="InterPro" id="IPR024079">
    <property type="entry name" value="MetalloPept_cat_dom_sf"/>
</dbReference>
<gene>
    <name evidence="1" type="ORF">NZNM25_01360</name>
</gene>
<name>A0A2S2KPC7_9ARCH</name>
<reference evidence="1 2" key="1">
    <citation type="submission" date="2018-05" db="EMBL/GenBank/DDBJ databases">
        <title>genome sequencing of Nitrosopumilus sp. NM25.</title>
        <authorList>
            <person name="Mori K."/>
            <person name="Nakagawa T."/>
        </authorList>
    </citation>
    <scope>NUCLEOTIDE SEQUENCE [LARGE SCALE GENOMIC DNA]</scope>
    <source>
        <strain evidence="1 2">NM25</strain>
    </source>
</reference>
<dbReference type="Pfam" id="PF10462">
    <property type="entry name" value="Peptidase_M66"/>
    <property type="match status" value="1"/>
</dbReference>
<dbReference type="EMBL" id="BGKI01000001">
    <property type="protein sequence ID" value="GBH33345.1"/>
    <property type="molecule type" value="Genomic_DNA"/>
</dbReference>
<dbReference type="RefSeq" id="WP_109876007.1">
    <property type="nucleotide sequence ID" value="NZ_AP026695.1"/>
</dbReference>
<dbReference type="GeneID" id="76209465"/>
<dbReference type="GO" id="GO:0008237">
    <property type="term" value="F:metallopeptidase activity"/>
    <property type="evidence" value="ECO:0007669"/>
    <property type="project" value="InterPro"/>
</dbReference>
<keyword evidence="2" id="KW-1185">Reference proteome</keyword>
<sequence>MLAENSGASPQEFDVRKTLGHELWHAMGMDHDNGNTANLSYYVYVFGATNGYEITSAEATNLENQYP</sequence>
<evidence type="ECO:0000313" key="1">
    <source>
        <dbReference type="EMBL" id="GBH33345.1"/>
    </source>
</evidence>
<comment type="caution">
    <text evidence="1">The sequence shown here is derived from an EMBL/GenBank/DDBJ whole genome shotgun (WGS) entry which is preliminary data.</text>
</comment>
<evidence type="ECO:0008006" key="3">
    <source>
        <dbReference type="Google" id="ProtNLM"/>
    </source>
</evidence>
<evidence type="ECO:0000313" key="2">
    <source>
        <dbReference type="Proteomes" id="UP000245829"/>
    </source>
</evidence>
<dbReference type="Gene3D" id="3.40.390.10">
    <property type="entry name" value="Collagenase (Catalytic Domain)"/>
    <property type="match status" value="1"/>
</dbReference>
<dbReference type="SUPFAM" id="SSF55486">
    <property type="entry name" value="Metalloproteases ('zincins'), catalytic domain"/>
    <property type="match status" value="1"/>
</dbReference>
<dbReference type="AlphaFoldDB" id="A0A2S2KPC7"/>
<proteinExistence type="predicted"/>
<protein>
    <recommendedName>
        <fullName evidence="3">Peptidase M10 metallopeptidase domain-containing protein</fullName>
    </recommendedName>
</protein>
<organism evidence="1 2">
    <name type="scientific">Nitrosopumilus zosterae</name>
    <dbReference type="NCBI Taxonomy" id="718286"/>
    <lineage>
        <taxon>Archaea</taxon>
        <taxon>Nitrososphaerota</taxon>
        <taxon>Nitrososphaeria</taxon>
        <taxon>Nitrosopumilales</taxon>
        <taxon>Nitrosopumilaceae</taxon>
        <taxon>Nitrosopumilus</taxon>
    </lineage>
</organism>
<accession>A0A2S2KPC7</accession>